<name>A0A7J5UJ82_9MICO</name>
<dbReference type="Proteomes" id="UP000451860">
    <property type="component" value="Unassembled WGS sequence"/>
</dbReference>
<dbReference type="OrthoDB" id="182039at2"/>
<keyword evidence="3" id="KW-1185">Reference proteome</keyword>
<comment type="caution">
    <text evidence="2">The sequence shown here is derived from an EMBL/GenBank/DDBJ whole genome shotgun (WGS) entry which is preliminary data.</text>
</comment>
<evidence type="ECO:0000313" key="2">
    <source>
        <dbReference type="EMBL" id="KAE8762455.1"/>
    </source>
</evidence>
<gene>
    <name evidence="2" type="ORF">GB883_19300</name>
</gene>
<dbReference type="Pfam" id="PF21986">
    <property type="entry name" value="AH_C"/>
    <property type="match status" value="1"/>
</dbReference>
<sequence length="133" mass="14529">MPVLFVNGEGMRGGAVHHNIAAHPFLGEVRTAARYRLYSVRDEFPGMVEADAVGAPGAQVPGELYDVPLTTLLRWFLPDEPGELELSVVELEDGSAALAMALRPAERDRHRDITDHGGWRAYRATRPDAAVTP</sequence>
<dbReference type="InterPro" id="IPR036568">
    <property type="entry name" value="GGCT-like_sf"/>
</dbReference>
<dbReference type="SUPFAM" id="SSF110857">
    <property type="entry name" value="Gamma-glutamyl cyclotransferase-like"/>
    <property type="match status" value="1"/>
</dbReference>
<protein>
    <submittedName>
        <fullName evidence="2">Amidase</fullName>
    </submittedName>
</protein>
<evidence type="ECO:0000313" key="3">
    <source>
        <dbReference type="Proteomes" id="UP000451860"/>
    </source>
</evidence>
<dbReference type="EMBL" id="WHJE01000169">
    <property type="protein sequence ID" value="KAE8762455.1"/>
    <property type="molecule type" value="Genomic_DNA"/>
</dbReference>
<organism evidence="2 3">
    <name type="scientific">Georgenia thermotolerans</name>
    <dbReference type="NCBI Taxonomy" id="527326"/>
    <lineage>
        <taxon>Bacteria</taxon>
        <taxon>Bacillati</taxon>
        <taxon>Actinomycetota</taxon>
        <taxon>Actinomycetes</taxon>
        <taxon>Micrococcales</taxon>
        <taxon>Bogoriellaceae</taxon>
        <taxon>Georgenia</taxon>
    </lineage>
</organism>
<dbReference type="Gene3D" id="3.10.490.10">
    <property type="entry name" value="Gamma-glutamyl cyclotransferase-like"/>
    <property type="match status" value="1"/>
</dbReference>
<dbReference type="AlphaFoldDB" id="A0A7J5UJ82"/>
<evidence type="ECO:0000259" key="1">
    <source>
        <dbReference type="Pfam" id="PF21986"/>
    </source>
</evidence>
<dbReference type="RefSeq" id="WP_152203764.1">
    <property type="nucleotide sequence ID" value="NZ_VUKF01000034.1"/>
</dbReference>
<reference evidence="2 3" key="1">
    <citation type="submission" date="2019-10" db="EMBL/GenBank/DDBJ databases">
        <title>Georgenia wutianyii sp. nov. and Georgenia yuyongxinii sp. nov. isolated from plateau pika (Ochotona curzoniae) in the Qinghai-Tibet plateau of China.</title>
        <authorList>
            <person name="Tian Z."/>
        </authorList>
    </citation>
    <scope>NUCLEOTIDE SEQUENCE [LARGE SCALE GENOMIC DNA]</scope>
    <source>
        <strain evidence="2 3">DSM 21501</strain>
    </source>
</reference>
<feature type="domain" description="Allophanate hydrolase C-terminal" evidence="1">
    <location>
        <begin position="4"/>
        <end position="123"/>
    </location>
</feature>
<accession>A0A7J5UJ82</accession>
<dbReference type="InterPro" id="IPR053844">
    <property type="entry name" value="AH_C"/>
</dbReference>
<proteinExistence type="predicted"/>